<evidence type="ECO:0000313" key="1">
    <source>
        <dbReference type="EMBL" id="KZV21501.1"/>
    </source>
</evidence>
<reference evidence="1 2" key="1">
    <citation type="journal article" date="2015" name="Proc. Natl. Acad. Sci. U.S.A.">
        <title>The resurrection genome of Boea hygrometrica: A blueprint for survival of dehydration.</title>
        <authorList>
            <person name="Xiao L."/>
            <person name="Yang G."/>
            <person name="Zhang L."/>
            <person name="Yang X."/>
            <person name="Zhao S."/>
            <person name="Ji Z."/>
            <person name="Zhou Q."/>
            <person name="Hu M."/>
            <person name="Wang Y."/>
            <person name="Chen M."/>
            <person name="Xu Y."/>
            <person name="Jin H."/>
            <person name="Xiao X."/>
            <person name="Hu G."/>
            <person name="Bao F."/>
            <person name="Hu Y."/>
            <person name="Wan P."/>
            <person name="Li L."/>
            <person name="Deng X."/>
            <person name="Kuang T."/>
            <person name="Xiang C."/>
            <person name="Zhu J.K."/>
            <person name="Oliver M.J."/>
            <person name="He Y."/>
        </authorList>
    </citation>
    <scope>NUCLEOTIDE SEQUENCE [LARGE SCALE GENOMIC DNA]</scope>
    <source>
        <strain evidence="2">cv. XS01</strain>
    </source>
</reference>
<proteinExistence type="predicted"/>
<sequence>MDLFVKEKDREAYIFETTKSRFQLKRLTDFRSQLQILSAIGPDDSTIKIKSDKACKKIWIEERQAQSYLEYIVHNTELVQSMLIYFGIKFANSLTTADKPEISINGAINAQYDKDIQLWFVSTGSSNDH</sequence>
<dbReference type="AlphaFoldDB" id="A0A2Z7AIA7"/>
<accession>A0A2Z7AIA7</accession>
<keyword evidence="2" id="KW-1185">Reference proteome</keyword>
<protein>
    <submittedName>
        <fullName evidence="1">Uncharacterized protein</fullName>
    </submittedName>
</protein>
<dbReference type="EMBL" id="KV014884">
    <property type="protein sequence ID" value="KZV21501.1"/>
    <property type="molecule type" value="Genomic_DNA"/>
</dbReference>
<evidence type="ECO:0000313" key="2">
    <source>
        <dbReference type="Proteomes" id="UP000250235"/>
    </source>
</evidence>
<name>A0A2Z7AIA7_9LAMI</name>
<organism evidence="1 2">
    <name type="scientific">Dorcoceras hygrometricum</name>
    <dbReference type="NCBI Taxonomy" id="472368"/>
    <lineage>
        <taxon>Eukaryota</taxon>
        <taxon>Viridiplantae</taxon>
        <taxon>Streptophyta</taxon>
        <taxon>Embryophyta</taxon>
        <taxon>Tracheophyta</taxon>
        <taxon>Spermatophyta</taxon>
        <taxon>Magnoliopsida</taxon>
        <taxon>eudicotyledons</taxon>
        <taxon>Gunneridae</taxon>
        <taxon>Pentapetalae</taxon>
        <taxon>asterids</taxon>
        <taxon>lamiids</taxon>
        <taxon>Lamiales</taxon>
        <taxon>Gesneriaceae</taxon>
        <taxon>Didymocarpoideae</taxon>
        <taxon>Trichosporeae</taxon>
        <taxon>Loxocarpinae</taxon>
        <taxon>Dorcoceras</taxon>
    </lineage>
</organism>
<gene>
    <name evidence="1" type="ORF">F511_08266</name>
</gene>
<dbReference type="Proteomes" id="UP000250235">
    <property type="component" value="Unassembled WGS sequence"/>
</dbReference>